<dbReference type="Pfam" id="PF00581">
    <property type="entry name" value="Rhodanese"/>
    <property type="match status" value="1"/>
</dbReference>
<dbReference type="CDD" id="cd00757">
    <property type="entry name" value="ThiF_MoeB_HesA_family"/>
    <property type="match status" value="1"/>
</dbReference>
<dbReference type="Gene3D" id="3.40.250.10">
    <property type="entry name" value="Rhodanese-like domain"/>
    <property type="match status" value="1"/>
</dbReference>
<dbReference type="EMBL" id="CP110226">
    <property type="protein sequence ID" value="UZD21493.1"/>
    <property type="molecule type" value="Genomic_DNA"/>
</dbReference>
<sequence length="348" mass="38337">MQRYQRQIILPGIRDSGQQKLHESKILVVGAGGLGCAVLPYLAAAGVGNLGIVDGDKVELSNLHRQVLYSDQSIGSYKVQEAKRYINHLNSAVKTVSYPVFLTEENVDNLISAYDLVIDATDNTEVRYILDEACRRANKPMIYGSIFRFQGQVSVFNYQGGPSYRSLFPEEEQSLLNCAEAGVLGTTVGLIGMLQANEAMKIVLGIGEVLSGKILIYNLLSNEQQIFDLEMPEGEVVERVPTVKVDFISPEEALAQSGILLDVREIGEVPFLQFTNCINLPFSALERRLDEIPRDRPISVFCQAGTRAIAASKILQEAKFSEVKAIRGGAKDLIQLKTQSTQHEKSIS</sequence>
<accession>A0ABY6MEB2</accession>
<proteinExistence type="predicted"/>
<dbReference type="NCBIfam" id="NF004281">
    <property type="entry name" value="PRK05690.1"/>
    <property type="match status" value="1"/>
</dbReference>
<name>A0ABY6MEB2_9BACT</name>
<evidence type="ECO:0000313" key="2">
    <source>
        <dbReference type="EMBL" id="UZD21493.1"/>
    </source>
</evidence>
<dbReference type="Pfam" id="PF00899">
    <property type="entry name" value="ThiF"/>
    <property type="match status" value="1"/>
</dbReference>
<dbReference type="PANTHER" id="PTHR10953:SF102">
    <property type="entry name" value="ADENYLYLTRANSFERASE AND SULFURTRANSFERASE MOCS3"/>
    <property type="match status" value="1"/>
</dbReference>
<gene>
    <name evidence="2" type="ORF">OM944_12550</name>
</gene>
<dbReference type="InterPro" id="IPR000594">
    <property type="entry name" value="ThiF_NAD_FAD-bd"/>
</dbReference>
<dbReference type="PANTHER" id="PTHR10953">
    <property type="entry name" value="UBIQUITIN-ACTIVATING ENZYME E1"/>
    <property type="match status" value="1"/>
</dbReference>
<dbReference type="RefSeq" id="WP_264807965.1">
    <property type="nucleotide sequence ID" value="NZ_CP110226.1"/>
</dbReference>
<evidence type="ECO:0000259" key="1">
    <source>
        <dbReference type="PROSITE" id="PS50206"/>
    </source>
</evidence>
<dbReference type="SMART" id="SM00450">
    <property type="entry name" value="RHOD"/>
    <property type="match status" value="1"/>
</dbReference>
<dbReference type="InterPro" id="IPR035985">
    <property type="entry name" value="Ubiquitin-activating_enz"/>
</dbReference>
<dbReference type="Gene3D" id="3.40.50.720">
    <property type="entry name" value="NAD(P)-binding Rossmann-like Domain"/>
    <property type="match status" value="1"/>
</dbReference>
<keyword evidence="3" id="KW-1185">Reference proteome</keyword>
<dbReference type="SUPFAM" id="SSF69572">
    <property type="entry name" value="Activating enzymes of the ubiquitin-like proteins"/>
    <property type="match status" value="1"/>
</dbReference>
<dbReference type="SUPFAM" id="SSF52821">
    <property type="entry name" value="Rhodanese/Cell cycle control phosphatase"/>
    <property type="match status" value="1"/>
</dbReference>
<dbReference type="InterPro" id="IPR045886">
    <property type="entry name" value="ThiF/MoeB/HesA"/>
</dbReference>
<dbReference type="InterPro" id="IPR036873">
    <property type="entry name" value="Rhodanese-like_dom_sf"/>
</dbReference>
<dbReference type="Proteomes" id="UP001163156">
    <property type="component" value="Chromosome"/>
</dbReference>
<dbReference type="InterPro" id="IPR001763">
    <property type="entry name" value="Rhodanese-like_dom"/>
</dbReference>
<feature type="domain" description="Rhodanese" evidence="1">
    <location>
        <begin position="254"/>
        <end position="342"/>
    </location>
</feature>
<evidence type="ECO:0000313" key="3">
    <source>
        <dbReference type="Proteomes" id="UP001163156"/>
    </source>
</evidence>
<organism evidence="2 3">
    <name type="scientific">Algoriphagus halophytocola</name>
    <dbReference type="NCBI Taxonomy" id="2991499"/>
    <lineage>
        <taxon>Bacteria</taxon>
        <taxon>Pseudomonadati</taxon>
        <taxon>Bacteroidota</taxon>
        <taxon>Cytophagia</taxon>
        <taxon>Cytophagales</taxon>
        <taxon>Cyclobacteriaceae</taxon>
        <taxon>Algoriphagus</taxon>
    </lineage>
</organism>
<dbReference type="PROSITE" id="PS50206">
    <property type="entry name" value="RHODANESE_3"/>
    <property type="match status" value="1"/>
</dbReference>
<reference evidence="2" key="1">
    <citation type="submission" date="2022-10" db="EMBL/GenBank/DDBJ databases">
        <title>Algoriphagus sp. a novel bacteria isolate from halophytes salicornia europaea.</title>
        <authorList>
            <person name="Peng Y."/>
            <person name="Jiang L."/>
            <person name="Lee J."/>
        </authorList>
    </citation>
    <scope>NUCLEOTIDE SEQUENCE</scope>
    <source>
        <strain evidence="2">TR-M5</strain>
    </source>
</reference>
<protein>
    <submittedName>
        <fullName evidence="2">HesA/MoeB/ThiF family protein</fullName>
    </submittedName>
</protein>